<dbReference type="SUPFAM" id="SSF51126">
    <property type="entry name" value="Pectin lyase-like"/>
    <property type="match status" value="1"/>
</dbReference>
<dbReference type="InterPro" id="IPR012334">
    <property type="entry name" value="Pectin_lyas_fold"/>
</dbReference>
<keyword evidence="3" id="KW-1185">Reference proteome</keyword>
<dbReference type="InterPro" id="IPR011050">
    <property type="entry name" value="Pectin_lyase_fold/virulence"/>
</dbReference>
<evidence type="ECO:0000259" key="1">
    <source>
        <dbReference type="Pfam" id="PF07602"/>
    </source>
</evidence>
<evidence type="ECO:0000313" key="3">
    <source>
        <dbReference type="Proteomes" id="UP001611383"/>
    </source>
</evidence>
<dbReference type="Proteomes" id="UP001611383">
    <property type="component" value="Chromosome"/>
</dbReference>
<organism evidence="2 3">
    <name type="scientific">Archangium minus</name>
    <dbReference type="NCBI Taxonomy" id="83450"/>
    <lineage>
        <taxon>Bacteria</taxon>
        <taxon>Pseudomonadati</taxon>
        <taxon>Myxococcota</taxon>
        <taxon>Myxococcia</taxon>
        <taxon>Myxococcales</taxon>
        <taxon>Cystobacterineae</taxon>
        <taxon>Archangiaceae</taxon>
        <taxon>Archangium</taxon>
    </lineage>
</organism>
<dbReference type="Gene3D" id="2.60.120.430">
    <property type="entry name" value="Galactose-binding lectin"/>
    <property type="match status" value="1"/>
</dbReference>
<gene>
    <name evidence="2" type="ORF">F0U60_15935</name>
</gene>
<evidence type="ECO:0000313" key="2">
    <source>
        <dbReference type="EMBL" id="WNG45423.1"/>
    </source>
</evidence>
<name>A0ABY9WP94_9BACT</name>
<accession>A0ABY9WP94</accession>
<feature type="domain" description="DUF1565" evidence="1">
    <location>
        <begin position="269"/>
        <end position="325"/>
    </location>
</feature>
<dbReference type="InterPro" id="IPR011459">
    <property type="entry name" value="DUF1565"/>
</dbReference>
<proteinExistence type="predicted"/>
<dbReference type="EMBL" id="CP043494">
    <property type="protein sequence ID" value="WNG45423.1"/>
    <property type="molecule type" value="Genomic_DNA"/>
</dbReference>
<dbReference type="Gene3D" id="2.160.20.10">
    <property type="entry name" value="Single-stranded right-handed beta-helix, Pectin lyase-like"/>
    <property type="match status" value="1"/>
</dbReference>
<reference evidence="2 3" key="1">
    <citation type="submission" date="2019-08" db="EMBL/GenBank/DDBJ databases">
        <title>Archangium and Cystobacter genomes.</title>
        <authorList>
            <person name="Chen I.-C.K."/>
            <person name="Wielgoss S."/>
        </authorList>
    </citation>
    <scope>NUCLEOTIDE SEQUENCE [LARGE SCALE GENOMIC DNA]</scope>
    <source>
        <strain evidence="2 3">Cbm 6</strain>
    </source>
</reference>
<dbReference type="Pfam" id="PF07602">
    <property type="entry name" value="DUF1565"/>
    <property type="match status" value="1"/>
</dbReference>
<sequence>MKEKKLARSMFFRASLFFLEASHLPVTLRVLPIHRLEHEGAMPWEQVIRLSEWNKMKRIAALLASVGVLSACGVPADTGANGAENPQTDSLAREATQTESFYKGINFAGDAVTLEGKGFTSFAQAQTQGLSIPSGYMEAHSSLTPSPQVDAATSALLNNGIWQGGTLKLAQALPSARYNVYLYILENYDNNYRSLTLSLEGQQVAQGLGVLQKAAWKKYGPYTVQVADGTLNLDLSATAGDPHLMGLALYTLDSVTPPSGGNTYYVSLNGNDATGDGSQAKPFRTIAKAAAVVPANAGHTIQVGAGTFDESAQIRLKEKVNLIGAGVDATLIRGGRFEWNAHGLIQLESRVLHPSGEKIPSFVHTDGKTYGPFDRYVSVDSPQELAHFSMEGQNLASSGIKIINRDNVKIHHVNIKNYTWAGILSEAAGYAEVKNLQISDFFIAESSQEDANGSWGNITLRGTHEGLRIENGRIEHLTNPTRPEGYLKGSGYGIKAFRSWEDTNRKQDELRNAKLLNIVQRGKDSAPWNNYAAPNIGFEFWNIGADGVEIAHCDLNASLSLEFNAPIDQHPYSFYVHHNRMKVGKAGFVELADSNIIVEHNSFDMSGNTNPWNTMGEFNNGVPSTQGPVLKNIRVNNNVFNLASFSPAMFVFTTRVENFKFYNNTVISTGTPTLFEFRRPSSQGSGAIELRNNIFETGASMKLFTYTENNNGTAPSSVAYTNNLHKAAPSNLPATTLQSGNILGTAQLTRSGAMPFPYFDAASASANVVDRGVNVGLPFAGSAPDIGASEYGLPAGIIGVPAL</sequence>
<protein>
    <submittedName>
        <fullName evidence="2">DUF1565 domain-containing protein</fullName>
    </submittedName>
</protein>